<comment type="caution">
    <text evidence="1">The sequence shown here is derived from an EMBL/GenBank/DDBJ whole genome shotgun (WGS) entry which is preliminary data.</text>
</comment>
<proteinExistence type="predicted"/>
<gene>
    <name evidence="1" type="ORF">RM541_03095</name>
</gene>
<evidence type="ECO:0000313" key="1">
    <source>
        <dbReference type="EMBL" id="MDT0685332.1"/>
    </source>
</evidence>
<protein>
    <submittedName>
        <fullName evidence="1">Glycoside hydrolase family protein</fullName>
    </submittedName>
</protein>
<evidence type="ECO:0000313" key="2">
    <source>
        <dbReference type="Proteomes" id="UP001253848"/>
    </source>
</evidence>
<dbReference type="Proteomes" id="UP001253848">
    <property type="component" value="Unassembled WGS sequence"/>
</dbReference>
<dbReference type="RefSeq" id="WP_311498764.1">
    <property type="nucleotide sequence ID" value="NZ_JAVRHN010000002.1"/>
</dbReference>
<sequence>MNNKIFVFCFLALYNFTVNTNAQIIEREIPKEWNGLVEGGRFMDLFLPIPIQSPLSKDAWGAENVIPRDVNNGIEDSEWSYWGGNIKVSEDGKYHLFVARWKEDSPKGHGEWPQSHVVQSVSENSIGPYKVKNEIGPGHNPEIFRLSDGRYVIYVIDGYYMSQNINGPWDKHSFDFDSRDRPVIEGLSNLTFAQREDGSYLMICRGGGVWFSKTGISPYYQVSQGSVYPPVDGRFEDPVVWRDHIQYHMIVNDWYGRIAYYLRSKDGINWKVDPGMAYKTGIAVYEDGTQVDWFKYERIKILQDKLGRAIQANFAVIDVLKNEDKGNDNHSSKNISIPLLPSRHIQILNKKDINSETQKIKIKILAEEGFDPHQDINFNSLRFGASEEVDFGRGSKLIEIQEIGADVILTFEGTGNGLTQENFVAKLLGRTNEGKILFGYARLPGIDYLEPALSAQKPVFTKVKGGYDVSVEVENFGQVASKQAEIKIEFIRKNISIEIAKGTVPPLNSFEKSNEIFHIDKEIETGVEYTVKVTTLQNDRELVIFRQEIFLN</sequence>
<dbReference type="EMBL" id="JAVRHN010000002">
    <property type="protein sequence ID" value="MDT0685332.1"/>
    <property type="molecule type" value="Genomic_DNA"/>
</dbReference>
<name>A0ABU3DQG8_9FLAO</name>
<accession>A0ABU3DQG8</accession>
<organism evidence="1 2">
    <name type="scientific">Autumnicola psychrophila</name>
    <dbReference type="NCBI Taxonomy" id="3075592"/>
    <lineage>
        <taxon>Bacteria</taxon>
        <taxon>Pseudomonadati</taxon>
        <taxon>Bacteroidota</taxon>
        <taxon>Flavobacteriia</taxon>
        <taxon>Flavobacteriales</taxon>
        <taxon>Flavobacteriaceae</taxon>
        <taxon>Autumnicola</taxon>
    </lineage>
</organism>
<dbReference type="Gene3D" id="2.115.10.20">
    <property type="entry name" value="Glycosyl hydrolase domain, family 43"/>
    <property type="match status" value="1"/>
</dbReference>
<keyword evidence="2" id="KW-1185">Reference proteome</keyword>
<dbReference type="CDD" id="cd08994">
    <property type="entry name" value="GH43_62_32_68_117_130-like"/>
    <property type="match status" value="1"/>
</dbReference>
<reference evidence="1 2" key="1">
    <citation type="submission" date="2023-09" db="EMBL/GenBank/DDBJ databases">
        <authorList>
            <person name="Rey-Velasco X."/>
        </authorList>
    </citation>
    <scope>NUCLEOTIDE SEQUENCE [LARGE SCALE GENOMIC DNA]</scope>
    <source>
        <strain evidence="1 2">F225</strain>
    </source>
</reference>
<dbReference type="InterPro" id="IPR023296">
    <property type="entry name" value="Glyco_hydro_beta-prop_sf"/>
</dbReference>
<keyword evidence="1" id="KW-0378">Hydrolase</keyword>
<dbReference type="GO" id="GO:0016787">
    <property type="term" value="F:hydrolase activity"/>
    <property type="evidence" value="ECO:0007669"/>
    <property type="project" value="UniProtKB-KW"/>
</dbReference>